<evidence type="ECO:0000313" key="7">
    <source>
        <dbReference type="Proteomes" id="UP000504637"/>
    </source>
</evidence>
<keyword evidence="7" id="KW-1185">Reference proteome</keyword>
<name>A0A6J3MDM6_9PEZI</name>
<dbReference type="GO" id="GO:0005771">
    <property type="term" value="C:multivesicular body"/>
    <property type="evidence" value="ECO:0007669"/>
    <property type="project" value="TreeGrafter"/>
</dbReference>
<dbReference type="Proteomes" id="UP000504637">
    <property type="component" value="Unplaced"/>
</dbReference>
<dbReference type="AlphaFoldDB" id="A0A6J3MDM6"/>
<comment type="subcellular location">
    <subcellularLocation>
        <location evidence="1">Endosome</location>
    </subcellularLocation>
</comment>
<accession>A0A6J3MDM6</accession>
<evidence type="ECO:0000256" key="6">
    <source>
        <dbReference type="SAM" id="MobiDB-lite"/>
    </source>
</evidence>
<gene>
    <name evidence="8" type="ORF">K489DRAFT_378232</name>
</gene>
<feature type="region of interest" description="Disordered" evidence="6">
    <location>
        <begin position="189"/>
        <end position="232"/>
    </location>
</feature>
<evidence type="ECO:0000256" key="1">
    <source>
        <dbReference type="ARBA" id="ARBA00004177"/>
    </source>
</evidence>
<evidence type="ECO:0000256" key="3">
    <source>
        <dbReference type="ARBA" id="ARBA00022753"/>
    </source>
</evidence>
<dbReference type="GO" id="GO:0006900">
    <property type="term" value="P:vesicle budding from membrane"/>
    <property type="evidence" value="ECO:0007669"/>
    <property type="project" value="TreeGrafter"/>
</dbReference>
<dbReference type="PANTHER" id="PTHR22761:SF10">
    <property type="entry name" value="GH13992P"/>
    <property type="match status" value="1"/>
</dbReference>
<evidence type="ECO:0000313" key="8">
    <source>
        <dbReference type="RefSeq" id="XP_033462740.1"/>
    </source>
</evidence>
<feature type="compositionally biased region" description="Polar residues" evidence="6">
    <location>
        <begin position="199"/>
        <end position="211"/>
    </location>
</feature>
<sequence>MSGWGFNLFGGGSSGGTAAAKKNAPKEAILKLRSTLEMLSKREKHLQNLMDEQDALARKYISTNKTAAKAALTRKKAHENALSQTHAQMMTVEREIFSIEAANINKETFEAMNGAKVAMKNIHGGLTIDKVDQTMEDLREQHDIGQQISEAITSGNTMQGIDEDELDEELAMLQQEELDAKMLKSGSVPVSDRIHSLPNAANGTLVSSKPQKQQEEDDEEEELRKLQAEMAM</sequence>
<dbReference type="Gene3D" id="6.10.250.1710">
    <property type="match status" value="1"/>
</dbReference>
<reference evidence="8" key="1">
    <citation type="submission" date="2020-01" db="EMBL/GenBank/DDBJ databases">
        <authorList>
            <consortium name="DOE Joint Genome Institute"/>
            <person name="Haridas S."/>
            <person name="Albert R."/>
            <person name="Binder M."/>
            <person name="Bloem J."/>
            <person name="Labutti K."/>
            <person name="Salamov A."/>
            <person name="Andreopoulos B."/>
            <person name="Baker S.E."/>
            <person name="Barry K."/>
            <person name="Bills G."/>
            <person name="Bluhm B.H."/>
            <person name="Cannon C."/>
            <person name="Castanera R."/>
            <person name="Culley D.E."/>
            <person name="Daum C."/>
            <person name="Ezra D."/>
            <person name="Gonzalez J.B."/>
            <person name="Henrissat B."/>
            <person name="Kuo A."/>
            <person name="Liang C."/>
            <person name="Lipzen A."/>
            <person name="Lutzoni F."/>
            <person name="Magnuson J."/>
            <person name="Mondo S."/>
            <person name="Nolan M."/>
            <person name="Ohm R."/>
            <person name="Pangilinan J."/>
            <person name="Park H.-J."/>
            <person name="Ramirez L."/>
            <person name="Alfaro M."/>
            <person name="Sun H."/>
            <person name="Tritt A."/>
            <person name="Yoshinaga Y."/>
            <person name="Zwiers L.-H."/>
            <person name="Turgeon B.G."/>
            <person name="Goodwin S.B."/>
            <person name="Spatafora J.W."/>
            <person name="Crous P.W."/>
            <person name="Grigoriev I.V."/>
        </authorList>
    </citation>
    <scope>NUCLEOTIDE SEQUENCE</scope>
    <source>
        <strain evidence="8">CBS 342.82</strain>
    </source>
</reference>
<dbReference type="GeneID" id="54362160"/>
<reference evidence="8" key="2">
    <citation type="submission" date="2020-04" db="EMBL/GenBank/DDBJ databases">
        <authorList>
            <consortium name="NCBI Genome Project"/>
        </authorList>
    </citation>
    <scope>NUCLEOTIDE SEQUENCE</scope>
    <source>
        <strain evidence="8">CBS 342.82</strain>
    </source>
</reference>
<feature type="compositionally biased region" description="Basic and acidic residues" evidence="6">
    <location>
        <begin position="222"/>
        <end position="232"/>
    </location>
</feature>
<evidence type="ECO:0000256" key="2">
    <source>
        <dbReference type="ARBA" id="ARBA00006190"/>
    </source>
</evidence>
<dbReference type="RefSeq" id="XP_033462740.1">
    <property type="nucleotide sequence ID" value="XM_033604360.1"/>
</dbReference>
<evidence type="ECO:0000256" key="5">
    <source>
        <dbReference type="ARBA" id="ARBA00042586"/>
    </source>
</evidence>
<dbReference type="GO" id="GO:0032511">
    <property type="term" value="P:late endosome to vacuole transport via multivesicular body sorting pathway"/>
    <property type="evidence" value="ECO:0007669"/>
    <property type="project" value="TreeGrafter"/>
</dbReference>
<dbReference type="GO" id="GO:0000815">
    <property type="term" value="C:ESCRT III complex"/>
    <property type="evidence" value="ECO:0007669"/>
    <property type="project" value="TreeGrafter"/>
</dbReference>
<organism evidence="8">
    <name type="scientific">Dissoconium aciculare CBS 342.82</name>
    <dbReference type="NCBI Taxonomy" id="1314786"/>
    <lineage>
        <taxon>Eukaryota</taxon>
        <taxon>Fungi</taxon>
        <taxon>Dikarya</taxon>
        <taxon>Ascomycota</taxon>
        <taxon>Pezizomycotina</taxon>
        <taxon>Dothideomycetes</taxon>
        <taxon>Dothideomycetidae</taxon>
        <taxon>Mycosphaerellales</taxon>
        <taxon>Dissoconiaceae</taxon>
        <taxon>Dissoconium</taxon>
    </lineage>
</organism>
<proteinExistence type="inferred from homology"/>
<comment type="similarity">
    <text evidence="2">Belongs to the SNF7 family.</text>
</comment>
<dbReference type="PANTHER" id="PTHR22761">
    <property type="entry name" value="CHARGED MULTIVESICULAR BODY PROTEIN"/>
    <property type="match status" value="1"/>
</dbReference>
<dbReference type="OrthoDB" id="5592979at2759"/>
<dbReference type="GO" id="GO:0009898">
    <property type="term" value="C:cytoplasmic side of plasma membrane"/>
    <property type="evidence" value="ECO:0007669"/>
    <property type="project" value="TreeGrafter"/>
</dbReference>
<keyword evidence="3" id="KW-0967">Endosome</keyword>
<protein>
    <recommendedName>
        <fullName evidence="4">Vacuolar-sorting protein SNF7</fullName>
    </recommendedName>
    <alternativeName>
        <fullName evidence="5">Vacuolar protein-sorting-associated protein 32</fullName>
    </alternativeName>
</protein>
<dbReference type="Pfam" id="PF03357">
    <property type="entry name" value="Snf7"/>
    <property type="match status" value="1"/>
</dbReference>
<dbReference type="InterPro" id="IPR005024">
    <property type="entry name" value="Snf7_fam"/>
</dbReference>
<evidence type="ECO:0000256" key="4">
    <source>
        <dbReference type="ARBA" id="ARBA00040017"/>
    </source>
</evidence>
<reference evidence="8" key="3">
    <citation type="submission" date="2025-08" db="UniProtKB">
        <authorList>
            <consortium name="RefSeq"/>
        </authorList>
    </citation>
    <scope>IDENTIFICATION</scope>
    <source>
        <strain evidence="8">CBS 342.82</strain>
    </source>
</reference>
<dbReference type="Gene3D" id="1.10.287.1060">
    <property type="entry name" value="ESAT-6-like"/>
    <property type="match status" value="1"/>
</dbReference>